<evidence type="ECO:0000256" key="3">
    <source>
        <dbReference type="ARBA" id="ARBA00022630"/>
    </source>
</evidence>
<evidence type="ECO:0000256" key="5">
    <source>
        <dbReference type="ARBA" id="ARBA00023002"/>
    </source>
</evidence>
<dbReference type="PRINTS" id="PR00411">
    <property type="entry name" value="PNDRDTASEI"/>
</dbReference>
<evidence type="ECO:0000259" key="6">
    <source>
        <dbReference type="Pfam" id="PF00732"/>
    </source>
</evidence>
<evidence type="ECO:0000313" key="9">
    <source>
        <dbReference type="EMBL" id="MBB5373392.1"/>
    </source>
</evidence>
<accession>A0A840VT43</accession>
<dbReference type="Pfam" id="PF01494">
    <property type="entry name" value="FAD_binding_3"/>
    <property type="match status" value="1"/>
</dbReference>
<dbReference type="InterPro" id="IPR002938">
    <property type="entry name" value="FAD-bd"/>
</dbReference>
<dbReference type="AlphaFoldDB" id="A0A840VT43"/>
<dbReference type="GO" id="GO:0016614">
    <property type="term" value="F:oxidoreductase activity, acting on CH-OH group of donors"/>
    <property type="evidence" value="ECO:0007669"/>
    <property type="project" value="InterPro"/>
</dbReference>
<dbReference type="InterPro" id="IPR051473">
    <property type="entry name" value="P2Ox-like"/>
</dbReference>
<dbReference type="PANTHER" id="PTHR42784">
    <property type="entry name" value="PYRANOSE 2-OXIDASE"/>
    <property type="match status" value="1"/>
</dbReference>
<keyword evidence="5" id="KW-0560">Oxidoreductase</keyword>
<gene>
    <name evidence="9" type="ORF">HNP71_001652</name>
</gene>
<dbReference type="Pfam" id="PF00732">
    <property type="entry name" value="GMC_oxred_N"/>
    <property type="match status" value="1"/>
</dbReference>
<dbReference type="Pfam" id="PF05199">
    <property type="entry name" value="GMC_oxred_C"/>
    <property type="match status" value="1"/>
</dbReference>
<dbReference type="RefSeq" id="WP_183266399.1">
    <property type="nucleotide sequence ID" value="NZ_JACHFJ010000006.1"/>
</dbReference>
<evidence type="ECO:0000259" key="8">
    <source>
        <dbReference type="Pfam" id="PF05199"/>
    </source>
</evidence>
<keyword evidence="4" id="KW-0274">FAD</keyword>
<comment type="caution">
    <text evidence="9">The sequence shown here is derived from an EMBL/GenBank/DDBJ whole genome shotgun (WGS) entry which is preliminary data.</text>
</comment>
<dbReference type="PANTHER" id="PTHR42784:SF1">
    <property type="entry name" value="PYRANOSE 2-OXIDASE"/>
    <property type="match status" value="1"/>
</dbReference>
<feature type="domain" description="Glucose-methanol-choline oxidoreductase C-terminal" evidence="8">
    <location>
        <begin position="351"/>
        <end position="404"/>
    </location>
</feature>
<dbReference type="GO" id="GO:0071949">
    <property type="term" value="F:FAD binding"/>
    <property type="evidence" value="ECO:0007669"/>
    <property type="project" value="InterPro"/>
</dbReference>
<dbReference type="Proteomes" id="UP000553706">
    <property type="component" value="Unassembled WGS sequence"/>
</dbReference>
<feature type="domain" description="FAD-binding" evidence="7">
    <location>
        <begin position="5"/>
        <end position="34"/>
    </location>
</feature>
<comment type="similarity">
    <text evidence="2">Belongs to the GMC oxidoreductase family.</text>
</comment>
<keyword evidence="3" id="KW-0285">Flavoprotein</keyword>
<evidence type="ECO:0000256" key="1">
    <source>
        <dbReference type="ARBA" id="ARBA00001974"/>
    </source>
</evidence>
<dbReference type="InterPro" id="IPR000172">
    <property type="entry name" value="GMC_OxRdtase_N"/>
</dbReference>
<dbReference type="InterPro" id="IPR007867">
    <property type="entry name" value="GMC_OxRtase_C"/>
</dbReference>
<dbReference type="Gene3D" id="3.50.50.60">
    <property type="entry name" value="FAD/NAD(P)-binding domain"/>
    <property type="match status" value="2"/>
</dbReference>
<proteinExistence type="inferred from homology"/>
<sequence>MRSDDALIVGSGPAGAMAARELAQAGLKVRVLEQGGAAPAAVPSLWRLWRRREMLCIAPGVALLRGVRVGGSSSAFFHTAIAPPLAMFTRHDVDLAAHVQAVLAEVPHEPLAEPLLGAGARALNHAAEQLGLPWAKLPKMIAQRLCQDGVCPPEAFWSATGLLAEAQTHGAVLETRVAVRRVQLEAGRATGVETQDGRVLKAGRVILAAGGIGTPAILRRSGIAGAGAGFFCDPLRIVMARAPYTPEAAPALPMAAGLIDHDAGYMLSDITVPDALYRTFALGAGRLDMLGQDRRTMMVMVKIRDDIMGEVRADGTAWRHFSAADKARMQNGATLARKLLRAAGGGRPFLSPWVAAHPGGSARLGEVLDARLACRAVSNLHVCDAAALPEPWGLPPTVTILALARYLSHIVLEQTP</sequence>
<dbReference type="InterPro" id="IPR036188">
    <property type="entry name" value="FAD/NAD-bd_sf"/>
</dbReference>
<organism evidence="9 10">
    <name type="scientific">Acidocella aromatica</name>
    <dbReference type="NCBI Taxonomy" id="1303579"/>
    <lineage>
        <taxon>Bacteria</taxon>
        <taxon>Pseudomonadati</taxon>
        <taxon>Pseudomonadota</taxon>
        <taxon>Alphaproteobacteria</taxon>
        <taxon>Acetobacterales</taxon>
        <taxon>Acidocellaceae</taxon>
        <taxon>Acidocella</taxon>
    </lineage>
</organism>
<reference evidence="9 10" key="1">
    <citation type="submission" date="2020-08" db="EMBL/GenBank/DDBJ databases">
        <title>Genomic Encyclopedia of Type Strains, Phase IV (KMG-IV): sequencing the most valuable type-strain genomes for metagenomic binning, comparative biology and taxonomic classification.</title>
        <authorList>
            <person name="Goeker M."/>
        </authorList>
    </citation>
    <scope>NUCLEOTIDE SEQUENCE [LARGE SCALE GENOMIC DNA]</scope>
    <source>
        <strain evidence="9 10">DSM 27026</strain>
    </source>
</reference>
<evidence type="ECO:0000313" key="10">
    <source>
        <dbReference type="Proteomes" id="UP000553706"/>
    </source>
</evidence>
<evidence type="ECO:0000256" key="4">
    <source>
        <dbReference type="ARBA" id="ARBA00022827"/>
    </source>
</evidence>
<name>A0A840VT43_9PROT</name>
<dbReference type="SUPFAM" id="SSF51905">
    <property type="entry name" value="FAD/NAD(P)-binding domain"/>
    <property type="match status" value="1"/>
</dbReference>
<evidence type="ECO:0000256" key="2">
    <source>
        <dbReference type="ARBA" id="ARBA00010790"/>
    </source>
</evidence>
<comment type="cofactor">
    <cofactor evidence="1">
        <name>FAD</name>
        <dbReference type="ChEBI" id="CHEBI:57692"/>
    </cofactor>
</comment>
<keyword evidence="10" id="KW-1185">Reference proteome</keyword>
<evidence type="ECO:0000259" key="7">
    <source>
        <dbReference type="Pfam" id="PF01494"/>
    </source>
</evidence>
<feature type="domain" description="Glucose-methanol-choline oxidoreductase N-terminal" evidence="6">
    <location>
        <begin position="120"/>
        <end position="223"/>
    </location>
</feature>
<protein>
    <submittedName>
        <fullName evidence="9">Choline dehydrogenase-like flavoprotein</fullName>
    </submittedName>
</protein>
<dbReference type="EMBL" id="JACHFJ010000006">
    <property type="protein sequence ID" value="MBB5373392.1"/>
    <property type="molecule type" value="Genomic_DNA"/>
</dbReference>